<accession>A0ABV1D3U8</accession>
<dbReference type="SUPFAM" id="SSF48008">
    <property type="entry name" value="GntR ligand-binding domain-like"/>
    <property type="match status" value="1"/>
</dbReference>
<proteinExistence type="predicted"/>
<feature type="domain" description="HTH gntR-type" evidence="4">
    <location>
        <begin position="5"/>
        <end position="72"/>
    </location>
</feature>
<organism evidence="5 6">
    <name type="scientific">Enterocloster hominis</name>
    <name type="common">ex Hitch et al. 2024</name>
    <dbReference type="NCBI Taxonomy" id="1917870"/>
    <lineage>
        <taxon>Bacteria</taxon>
        <taxon>Bacillati</taxon>
        <taxon>Bacillota</taxon>
        <taxon>Clostridia</taxon>
        <taxon>Lachnospirales</taxon>
        <taxon>Lachnospiraceae</taxon>
        <taxon>Enterocloster</taxon>
    </lineage>
</organism>
<evidence type="ECO:0000313" key="6">
    <source>
        <dbReference type="Proteomes" id="UP001454086"/>
    </source>
</evidence>
<dbReference type="Pfam" id="PF07729">
    <property type="entry name" value="FCD"/>
    <property type="match status" value="1"/>
</dbReference>
<dbReference type="Gene3D" id="1.20.120.530">
    <property type="entry name" value="GntR ligand-binding domain-like"/>
    <property type="match status" value="1"/>
</dbReference>
<name>A0ABV1D3U8_9FIRM</name>
<reference evidence="5 6" key="1">
    <citation type="submission" date="2024-03" db="EMBL/GenBank/DDBJ databases">
        <title>Human intestinal bacterial collection.</title>
        <authorList>
            <person name="Pauvert C."/>
            <person name="Hitch T.C.A."/>
            <person name="Clavel T."/>
        </authorList>
    </citation>
    <scope>NUCLEOTIDE SEQUENCE [LARGE SCALE GENOMIC DNA]</scope>
    <source>
        <strain evidence="5 6">CLA-SR-H021</strain>
    </source>
</reference>
<dbReference type="InterPro" id="IPR008920">
    <property type="entry name" value="TF_FadR/GntR_C"/>
</dbReference>
<evidence type="ECO:0000256" key="3">
    <source>
        <dbReference type="ARBA" id="ARBA00023163"/>
    </source>
</evidence>
<evidence type="ECO:0000259" key="4">
    <source>
        <dbReference type="PROSITE" id="PS50949"/>
    </source>
</evidence>
<sequence length="218" mass="25269">MDLKKTLSEQIYEILRNDIVTQAIPCGSKLTLKILQERFHVSSTPIREALTRLAEEQLASYYSNIGVSVVSLDETDVKEIYQFMGDLDSLAVSYASRCPDQKPILRELRENLSRMDACDLASPSWQDYSDRFHLIFYDYCENSRLVHSAQRMRSQMSILAYQYEKQAPKQDLILKEHHMIFSLYETGQYEGAVAMMKEHLSHSLEFAMEIARKQPGRV</sequence>
<dbReference type="EMBL" id="JBBMFM010000016">
    <property type="protein sequence ID" value="MEQ2424650.1"/>
    <property type="molecule type" value="Genomic_DNA"/>
</dbReference>
<evidence type="ECO:0000313" key="5">
    <source>
        <dbReference type="EMBL" id="MEQ2424650.1"/>
    </source>
</evidence>
<dbReference type="SMART" id="SM00895">
    <property type="entry name" value="FCD"/>
    <property type="match status" value="1"/>
</dbReference>
<dbReference type="PANTHER" id="PTHR43537">
    <property type="entry name" value="TRANSCRIPTIONAL REGULATOR, GNTR FAMILY"/>
    <property type="match status" value="1"/>
</dbReference>
<dbReference type="InterPro" id="IPR000524">
    <property type="entry name" value="Tscrpt_reg_HTH_GntR"/>
</dbReference>
<dbReference type="SUPFAM" id="SSF46785">
    <property type="entry name" value="Winged helix' DNA-binding domain"/>
    <property type="match status" value="1"/>
</dbReference>
<evidence type="ECO:0000256" key="2">
    <source>
        <dbReference type="ARBA" id="ARBA00023125"/>
    </source>
</evidence>
<dbReference type="Proteomes" id="UP001454086">
    <property type="component" value="Unassembled WGS sequence"/>
</dbReference>
<keyword evidence="1" id="KW-0805">Transcription regulation</keyword>
<keyword evidence="2" id="KW-0238">DNA-binding</keyword>
<dbReference type="Gene3D" id="1.10.10.10">
    <property type="entry name" value="Winged helix-like DNA-binding domain superfamily/Winged helix DNA-binding domain"/>
    <property type="match status" value="1"/>
</dbReference>
<dbReference type="InterPro" id="IPR036390">
    <property type="entry name" value="WH_DNA-bd_sf"/>
</dbReference>
<dbReference type="RefSeq" id="WP_008720132.1">
    <property type="nucleotide sequence ID" value="NZ_JBBMFM010000016.1"/>
</dbReference>
<dbReference type="InterPro" id="IPR036388">
    <property type="entry name" value="WH-like_DNA-bd_sf"/>
</dbReference>
<keyword evidence="6" id="KW-1185">Reference proteome</keyword>
<dbReference type="PANTHER" id="PTHR43537:SF24">
    <property type="entry name" value="GLUCONATE OPERON TRANSCRIPTIONAL REPRESSOR"/>
    <property type="match status" value="1"/>
</dbReference>
<gene>
    <name evidence="5" type="ORF">WMQ36_06670</name>
</gene>
<dbReference type="InterPro" id="IPR011711">
    <property type="entry name" value="GntR_C"/>
</dbReference>
<keyword evidence="3" id="KW-0804">Transcription</keyword>
<comment type="caution">
    <text evidence="5">The sequence shown here is derived from an EMBL/GenBank/DDBJ whole genome shotgun (WGS) entry which is preliminary data.</text>
</comment>
<evidence type="ECO:0000256" key="1">
    <source>
        <dbReference type="ARBA" id="ARBA00023015"/>
    </source>
</evidence>
<dbReference type="SMART" id="SM00345">
    <property type="entry name" value="HTH_GNTR"/>
    <property type="match status" value="1"/>
</dbReference>
<dbReference type="PROSITE" id="PS50949">
    <property type="entry name" value="HTH_GNTR"/>
    <property type="match status" value="1"/>
</dbReference>
<protein>
    <submittedName>
        <fullName evidence="5">GntR family transcriptional regulator</fullName>
    </submittedName>
</protein>
<dbReference type="Pfam" id="PF00392">
    <property type="entry name" value="GntR"/>
    <property type="match status" value="1"/>
</dbReference>